<evidence type="ECO:0000313" key="3">
    <source>
        <dbReference type="EMBL" id="KAG2325146.1"/>
    </source>
</evidence>
<dbReference type="AlphaFoldDB" id="A0A8X7W7Y2"/>
<protein>
    <submittedName>
        <fullName evidence="3">Uncharacterized protein</fullName>
    </submittedName>
</protein>
<keyword evidence="2" id="KW-0732">Signal</keyword>
<dbReference type="Proteomes" id="UP000886595">
    <property type="component" value="Unassembled WGS sequence"/>
</dbReference>
<accession>A0A8X7W7Y2</accession>
<dbReference type="EMBL" id="JAAMPC010000002">
    <property type="protein sequence ID" value="KAG2325146.1"/>
    <property type="molecule type" value="Genomic_DNA"/>
</dbReference>
<feature type="region of interest" description="Disordered" evidence="1">
    <location>
        <begin position="38"/>
        <end position="62"/>
    </location>
</feature>
<evidence type="ECO:0000256" key="2">
    <source>
        <dbReference type="SAM" id="SignalP"/>
    </source>
</evidence>
<dbReference type="OrthoDB" id="1293395at2759"/>
<proteinExistence type="predicted"/>
<feature type="chain" id="PRO_5036450806" evidence="2">
    <location>
        <begin position="23"/>
        <end position="201"/>
    </location>
</feature>
<name>A0A8X7W7Y2_BRACI</name>
<feature type="signal peptide" evidence="2">
    <location>
        <begin position="1"/>
        <end position="22"/>
    </location>
</feature>
<comment type="caution">
    <text evidence="3">The sequence shown here is derived from an EMBL/GenBank/DDBJ whole genome shotgun (WGS) entry which is preliminary data.</text>
</comment>
<reference evidence="3 4" key="1">
    <citation type="submission" date="2020-02" db="EMBL/GenBank/DDBJ databases">
        <authorList>
            <person name="Ma Q."/>
            <person name="Huang Y."/>
            <person name="Song X."/>
            <person name="Pei D."/>
        </authorList>
    </citation>
    <scope>NUCLEOTIDE SEQUENCE [LARGE SCALE GENOMIC DNA]</scope>
    <source>
        <strain evidence="3">Sxm20200214</strain>
        <tissue evidence="3">Leaf</tissue>
    </source>
</reference>
<organism evidence="3 4">
    <name type="scientific">Brassica carinata</name>
    <name type="common">Ethiopian mustard</name>
    <name type="synonym">Abyssinian cabbage</name>
    <dbReference type="NCBI Taxonomy" id="52824"/>
    <lineage>
        <taxon>Eukaryota</taxon>
        <taxon>Viridiplantae</taxon>
        <taxon>Streptophyta</taxon>
        <taxon>Embryophyta</taxon>
        <taxon>Tracheophyta</taxon>
        <taxon>Spermatophyta</taxon>
        <taxon>Magnoliopsida</taxon>
        <taxon>eudicotyledons</taxon>
        <taxon>Gunneridae</taxon>
        <taxon>Pentapetalae</taxon>
        <taxon>rosids</taxon>
        <taxon>malvids</taxon>
        <taxon>Brassicales</taxon>
        <taxon>Brassicaceae</taxon>
        <taxon>Brassiceae</taxon>
        <taxon>Brassica</taxon>
    </lineage>
</organism>
<evidence type="ECO:0000313" key="4">
    <source>
        <dbReference type="Proteomes" id="UP000886595"/>
    </source>
</evidence>
<sequence>MARLTVTVTLLLFTLAISVVSSKPENEIIADSHKTLSAESDPFATNPTTLHESGSSEPELTSSDEITLPVNFMNFHPINRHFPRRPLTFNRRPCHHRRHEMFGRGLQIPYGNDMIFSSGDEEKATAGADPSLDSIVVDIPAIKMFVGPVAVEETKQHVEAEDDGSSSMKITVTLTKRKEEGEGERENLFRTKIRKFLNHLV</sequence>
<evidence type="ECO:0000256" key="1">
    <source>
        <dbReference type="SAM" id="MobiDB-lite"/>
    </source>
</evidence>
<gene>
    <name evidence="3" type="ORF">Bca52824_007874</name>
</gene>
<keyword evidence="4" id="KW-1185">Reference proteome</keyword>